<reference evidence="1" key="1">
    <citation type="journal article" date="2013" name="Genetics">
        <title>The draft genome and transcriptome of Panagrellus redivivus are shaped by the harsh demands of a free-living lifestyle.</title>
        <authorList>
            <person name="Srinivasan J."/>
            <person name="Dillman A.R."/>
            <person name="Macchietto M.G."/>
            <person name="Heikkinen L."/>
            <person name="Lakso M."/>
            <person name="Fracchia K.M."/>
            <person name="Antoshechkin I."/>
            <person name="Mortazavi A."/>
            <person name="Wong G."/>
            <person name="Sternberg P.W."/>
        </authorList>
    </citation>
    <scope>NUCLEOTIDE SEQUENCE [LARGE SCALE GENOMIC DNA]</scope>
    <source>
        <strain evidence="1">MT8872</strain>
    </source>
</reference>
<evidence type="ECO:0000313" key="1">
    <source>
        <dbReference type="Proteomes" id="UP000492821"/>
    </source>
</evidence>
<keyword evidence="1" id="KW-1185">Reference proteome</keyword>
<name>A0A7E4VP88_PANRE</name>
<evidence type="ECO:0000313" key="2">
    <source>
        <dbReference type="WBParaSite" id="Pan_g22932.t1"/>
    </source>
</evidence>
<accession>A0A7E4VP88</accession>
<proteinExistence type="predicted"/>
<organism evidence="1 2">
    <name type="scientific">Panagrellus redivivus</name>
    <name type="common">Microworm</name>
    <dbReference type="NCBI Taxonomy" id="6233"/>
    <lineage>
        <taxon>Eukaryota</taxon>
        <taxon>Metazoa</taxon>
        <taxon>Ecdysozoa</taxon>
        <taxon>Nematoda</taxon>
        <taxon>Chromadorea</taxon>
        <taxon>Rhabditida</taxon>
        <taxon>Tylenchina</taxon>
        <taxon>Panagrolaimomorpha</taxon>
        <taxon>Panagrolaimoidea</taxon>
        <taxon>Panagrolaimidae</taxon>
        <taxon>Panagrellus</taxon>
    </lineage>
</organism>
<dbReference type="WBParaSite" id="Pan_g22932.t1">
    <property type="protein sequence ID" value="Pan_g22932.t1"/>
    <property type="gene ID" value="Pan_g22932"/>
</dbReference>
<dbReference type="Proteomes" id="UP000492821">
    <property type="component" value="Unassembled WGS sequence"/>
</dbReference>
<protein>
    <submittedName>
        <fullName evidence="2">Abortive phage infection protein</fullName>
    </submittedName>
</protein>
<reference evidence="2" key="2">
    <citation type="submission" date="2020-10" db="UniProtKB">
        <authorList>
            <consortium name="WormBaseParasite"/>
        </authorList>
    </citation>
    <scope>IDENTIFICATION</scope>
</reference>
<sequence>MSTKVVTDLAQLRADAADPKNYQAYIKTGQVRDLIDKTRQFFINVLKNPTLKHSEIKDNFNREIGGIEGGDFSIFFSESKCILGDDLFKVQLDGEYVLLNSNVLEIALIHEPSGGTTITNLKYEQLQRSVKDHFMDEPTKIEIMRTLSKISFGQSNSTSVAEDELNKKLGPRWTVYATSESDAPLHGFAKPGEFIHFNHGATNILVAYHPLTLAEAFENLKDGDLSDVELHGDIAKSTVNQEFKTNLVKNLKGKTIEENVLEEVKKLLPNWPNLVILFGHTVTKPSSNDYAFFTIKGRNLLIIF</sequence>
<dbReference type="AlphaFoldDB" id="A0A7E4VP88"/>